<organism evidence="3 4">
    <name type="scientific">Tectimicrobiota bacterium</name>
    <dbReference type="NCBI Taxonomy" id="2528274"/>
    <lineage>
        <taxon>Bacteria</taxon>
        <taxon>Pseudomonadati</taxon>
        <taxon>Nitrospinota/Tectimicrobiota group</taxon>
        <taxon>Candidatus Tectimicrobiota</taxon>
    </lineage>
</organism>
<dbReference type="PANTHER" id="PTHR34227">
    <property type="entry name" value="CHAPERONE PROTEIN YCDY"/>
    <property type="match status" value="1"/>
</dbReference>
<evidence type="ECO:0000256" key="2">
    <source>
        <dbReference type="SAM" id="MobiDB-lite"/>
    </source>
</evidence>
<dbReference type="InterPro" id="IPR036411">
    <property type="entry name" value="TorD-like_sf"/>
</dbReference>
<protein>
    <submittedName>
        <fullName evidence="3">Molecular chaperone TorD family protein</fullName>
    </submittedName>
</protein>
<dbReference type="SUPFAM" id="SSF89155">
    <property type="entry name" value="TorD-like"/>
    <property type="match status" value="1"/>
</dbReference>
<accession>A0A932M0E5</accession>
<dbReference type="Gene3D" id="1.10.3480.10">
    <property type="entry name" value="TorD-like"/>
    <property type="match status" value="1"/>
</dbReference>
<dbReference type="AlphaFoldDB" id="A0A932M0E5"/>
<dbReference type="InterPro" id="IPR050289">
    <property type="entry name" value="TorD/DmsD_chaperones"/>
</dbReference>
<evidence type="ECO:0000313" key="3">
    <source>
        <dbReference type="EMBL" id="MBI3014619.1"/>
    </source>
</evidence>
<dbReference type="EMBL" id="JACPSX010000106">
    <property type="protein sequence ID" value="MBI3014619.1"/>
    <property type="molecule type" value="Genomic_DNA"/>
</dbReference>
<keyword evidence="1" id="KW-0143">Chaperone</keyword>
<name>A0A932M0E5_UNCTE</name>
<proteinExistence type="predicted"/>
<comment type="caution">
    <text evidence="3">The sequence shown here is derived from an EMBL/GenBank/DDBJ whole genome shotgun (WGS) entry which is preliminary data.</text>
</comment>
<sequence>MSERRERAGILETLRDRYATYGFLSRIYREELTGPLLREMAGSASLQDAPAPDSEGLTMIQEFAGGLQRADLEEVEWDLAAEYAGLFLSGAHSVSPYESVYTSRVMQEARDEVLKIYMGEGLEVSQGCNEPEDHLAIELELMRRLCQKTIDSMEQDDLRTALRCLERQEQFLARHLQAWVPRFCADMEKAARSGFYKGIAKVTGEFLALDKETIRELIEAVKDGISSGAPPPPPLSHDRRFAPG</sequence>
<reference evidence="3" key="1">
    <citation type="submission" date="2020-07" db="EMBL/GenBank/DDBJ databases">
        <title>Huge and variable diversity of episymbiotic CPR bacteria and DPANN archaea in groundwater ecosystems.</title>
        <authorList>
            <person name="He C.Y."/>
            <person name="Keren R."/>
            <person name="Whittaker M."/>
            <person name="Farag I.F."/>
            <person name="Doudna J."/>
            <person name="Cate J.H.D."/>
            <person name="Banfield J.F."/>
        </authorList>
    </citation>
    <scope>NUCLEOTIDE SEQUENCE</scope>
    <source>
        <strain evidence="3">NC_groundwater_717_Ag_S-0.2um_59_8</strain>
    </source>
</reference>
<dbReference type="Proteomes" id="UP000741360">
    <property type="component" value="Unassembled WGS sequence"/>
</dbReference>
<dbReference type="PANTHER" id="PTHR34227:SF1">
    <property type="entry name" value="DIMETHYL SULFOXIDE REDUCTASE CHAPERONE-RELATED"/>
    <property type="match status" value="1"/>
</dbReference>
<gene>
    <name evidence="3" type="ORF">HYY65_06085</name>
</gene>
<dbReference type="Pfam" id="PF02613">
    <property type="entry name" value="Nitrate_red_del"/>
    <property type="match status" value="1"/>
</dbReference>
<dbReference type="InterPro" id="IPR020945">
    <property type="entry name" value="DMSO/NO3_reduct_chaperone"/>
</dbReference>
<evidence type="ECO:0000256" key="1">
    <source>
        <dbReference type="ARBA" id="ARBA00023186"/>
    </source>
</evidence>
<evidence type="ECO:0000313" key="4">
    <source>
        <dbReference type="Proteomes" id="UP000741360"/>
    </source>
</evidence>
<feature type="region of interest" description="Disordered" evidence="2">
    <location>
        <begin position="224"/>
        <end position="244"/>
    </location>
</feature>